<accession>A0AAW1SDT4</accession>
<dbReference type="AlphaFoldDB" id="A0AAW1SDT4"/>
<name>A0AAW1SDT4_9CHLO</name>
<dbReference type="Proteomes" id="UP001445335">
    <property type="component" value="Unassembled WGS sequence"/>
</dbReference>
<reference evidence="4 5" key="1">
    <citation type="journal article" date="2024" name="Nat. Commun.">
        <title>Phylogenomics reveals the evolutionary origins of lichenization in chlorophyte algae.</title>
        <authorList>
            <person name="Puginier C."/>
            <person name="Libourel C."/>
            <person name="Otte J."/>
            <person name="Skaloud P."/>
            <person name="Haon M."/>
            <person name="Grisel S."/>
            <person name="Petersen M."/>
            <person name="Berrin J.G."/>
            <person name="Delaux P.M."/>
            <person name="Dal Grande F."/>
            <person name="Keller J."/>
        </authorList>
    </citation>
    <scope>NUCLEOTIDE SEQUENCE [LARGE SCALE GENOMIC DNA]</scope>
    <source>
        <strain evidence="4 5">SAG 245.80</strain>
    </source>
</reference>
<feature type="domain" description="BAP29/BAP31 transmembrane" evidence="3">
    <location>
        <begin position="10"/>
        <end position="136"/>
    </location>
</feature>
<keyword evidence="2" id="KW-0812">Transmembrane</keyword>
<dbReference type="EMBL" id="JALJOU010000004">
    <property type="protein sequence ID" value="KAK9843980.1"/>
    <property type="molecule type" value="Genomic_DNA"/>
</dbReference>
<keyword evidence="5" id="KW-1185">Reference proteome</keyword>
<sequence>MAFGGWKLIVEVCLPIPFVLLILLSLPAHRVFHRGVLHVVDKTLGLRVVGALSLLHFMLIVTGAALAATIKTTHTLSLLRMDPAQQTPNLLSQNLGKRWRAERNFWISFLCFTLWCLLARVYQILKAKVALEDELASLKRVSAGPSAPAATPSRPVTRSGAAAATGPPISAPTKPAEMADTRKSK</sequence>
<feature type="transmembrane region" description="Helical" evidence="2">
    <location>
        <begin position="48"/>
        <end position="70"/>
    </location>
</feature>
<evidence type="ECO:0000313" key="4">
    <source>
        <dbReference type="EMBL" id="KAK9843980.1"/>
    </source>
</evidence>
<dbReference type="InterPro" id="IPR040463">
    <property type="entry name" value="BAP29/BAP31_N"/>
</dbReference>
<feature type="region of interest" description="Disordered" evidence="1">
    <location>
        <begin position="142"/>
        <end position="185"/>
    </location>
</feature>
<gene>
    <name evidence="4" type="ORF">WJX81_000918</name>
</gene>
<evidence type="ECO:0000313" key="5">
    <source>
        <dbReference type="Proteomes" id="UP001445335"/>
    </source>
</evidence>
<evidence type="ECO:0000256" key="2">
    <source>
        <dbReference type="SAM" id="Phobius"/>
    </source>
</evidence>
<keyword evidence="2" id="KW-0472">Membrane</keyword>
<comment type="caution">
    <text evidence="4">The sequence shown here is derived from an EMBL/GenBank/DDBJ whole genome shotgun (WGS) entry which is preliminary data.</text>
</comment>
<feature type="transmembrane region" description="Helical" evidence="2">
    <location>
        <begin position="105"/>
        <end position="122"/>
    </location>
</feature>
<dbReference type="Pfam" id="PF05529">
    <property type="entry name" value="Bap31"/>
    <property type="match status" value="1"/>
</dbReference>
<evidence type="ECO:0000259" key="3">
    <source>
        <dbReference type="Pfam" id="PF05529"/>
    </source>
</evidence>
<evidence type="ECO:0000256" key="1">
    <source>
        <dbReference type="SAM" id="MobiDB-lite"/>
    </source>
</evidence>
<feature type="transmembrane region" description="Helical" evidence="2">
    <location>
        <begin position="6"/>
        <end position="27"/>
    </location>
</feature>
<feature type="compositionally biased region" description="Low complexity" evidence="1">
    <location>
        <begin position="142"/>
        <end position="158"/>
    </location>
</feature>
<protein>
    <recommendedName>
        <fullName evidence="3">BAP29/BAP31 transmembrane domain-containing protein</fullName>
    </recommendedName>
</protein>
<keyword evidence="2" id="KW-1133">Transmembrane helix</keyword>
<proteinExistence type="predicted"/>
<organism evidence="4 5">
    <name type="scientific">Elliptochloris bilobata</name>
    <dbReference type="NCBI Taxonomy" id="381761"/>
    <lineage>
        <taxon>Eukaryota</taxon>
        <taxon>Viridiplantae</taxon>
        <taxon>Chlorophyta</taxon>
        <taxon>core chlorophytes</taxon>
        <taxon>Trebouxiophyceae</taxon>
        <taxon>Trebouxiophyceae incertae sedis</taxon>
        <taxon>Elliptochloris clade</taxon>
        <taxon>Elliptochloris</taxon>
    </lineage>
</organism>